<evidence type="ECO:0000256" key="1">
    <source>
        <dbReference type="ARBA" id="ARBA00009943"/>
    </source>
</evidence>
<organism evidence="8 9">
    <name type="scientific">Candidatus Argoarchaeum ethanivorans</name>
    <dbReference type="NCBI Taxonomy" id="2608793"/>
    <lineage>
        <taxon>Archaea</taxon>
        <taxon>Methanobacteriati</taxon>
        <taxon>Methanobacteriota</taxon>
        <taxon>Stenosarchaea group</taxon>
        <taxon>Methanomicrobia</taxon>
        <taxon>Methanosarcinales</taxon>
        <taxon>Methanosarcinales incertae sedis</taxon>
        <taxon>GOM Arc I cluster</taxon>
        <taxon>Candidatus Argoarchaeum</taxon>
    </lineage>
</organism>
<evidence type="ECO:0000256" key="6">
    <source>
        <dbReference type="ARBA" id="ARBA00023316"/>
    </source>
</evidence>
<dbReference type="Pfam" id="PF13480">
    <property type="entry name" value="Acetyltransf_6"/>
    <property type="match status" value="1"/>
</dbReference>
<dbReference type="InterPro" id="IPR038740">
    <property type="entry name" value="BioF2-like_GNAT_dom"/>
</dbReference>
<evidence type="ECO:0000256" key="3">
    <source>
        <dbReference type="ARBA" id="ARBA00022960"/>
    </source>
</evidence>
<comment type="caution">
    <text evidence="8">The sequence shown here is derived from an EMBL/GenBank/DDBJ whole genome shotgun (WGS) entry which is preliminary data.</text>
</comment>
<dbReference type="PANTHER" id="PTHR36174:SF1">
    <property type="entry name" value="LIPID II:GLYCINE GLYCYLTRANSFERASE"/>
    <property type="match status" value="1"/>
</dbReference>
<sequence length="343" mass="39208">MNIQIINPITYPNWNKLLLTADKPSFFHTSQWARVLSESYKYEPLYFTAIEKGKLKALLPVMAIKSFLTGKRGVSLPFTDECPLIARDPDQFREIFNKAIQHGEKEGWKSLELRGGEQYLSDTRPAESFLTHKLALGFSEEEIFKTFRSSTRRNIKKAARGDISVSISNSIDAVQSFFRLNCITRKDHGLPPQPYSFFKKIARHVMAAENGVIVLAAYKNETIAGALYFHSGQEAIYKYGASDKAFQSLRANNLVMWEAIKHFAQKGLKSLSFGRTEPEHHGLNQFKNGWGTKQGTLNYYKYDLKQEAFMSKPPKIKSSYNVFHKMPLPILKLIGRILYRHVG</sequence>
<dbReference type="PANTHER" id="PTHR36174">
    <property type="entry name" value="LIPID II:GLYCINE GLYCYLTRANSFERASE"/>
    <property type="match status" value="1"/>
</dbReference>
<dbReference type="GO" id="GO:0071555">
    <property type="term" value="P:cell wall organization"/>
    <property type="evidence" value="ECO:0007669"/>
    <property type="project" value="UniProtKB-KW"/>
</dbReference>
<dbReference type="InterPro" id="IPR050644">
    <property type="entry name" value="PG_Glycine_Bridge_Synth"/>
</dbReference>
<proteinExistence type="inferred from homology"/>
<reference evidence="8" key="1">
    <citation type="submission" date="2020-12" db="EMBL/GenBank/DDBJ databases">
        <authorList>
            <person name="Hahn C.J."/>
            <person name="Laso-Perez R."/>
            <person name="Vulcano F."/>
            <person name="Vaziourakis K.-M."/>
            <person name="Stokke R."/>
            <person name="Steen I.H."/>
            <person name="Teske A."/>
            <person name="Boetius A."/>
            <person name="Liebeke M."/>
            <person name="Amann R."/>
            <person name="Knittel K."/>
        </authorList>
    </citation>
    <scope>NUCLEOTIDE SEQUENCE</scope>
    <source>
        <strain evidence="8">Gfbio:c6db26ca-90af-429b-aeed-0e3e8aed0b5e:GoM-Arc1_AMV-AAA_792_C10</strain>
    </source>
</reference>
<gene>
    <name evidence="8" type="ORF">DNFNHJIP_00048</name>
</gene>
<keyword evidence="6" id="KW-0961">Cell wall biogenesis/degradation</keyword>
<dbReference type="PROSITE" id="PS51191">
    <property type="entry name" value="FEMABX"/>
    <property type="match status" value="1"/>
</dbReference>
<dbReference type="EMBL" id="CAJHZY010000003">
    <property type="protein sequence ID" value="CAD7766650.1"/>
    <property type="molecule type" value="Genomic_DNA"/>
</dbReference>
<evidence type="ECO:0000259" key="7">
    <source>
        <dbReference type="Pfam" id="PF13480"/>
    </source>
</evidence>
<feature type="domain" description="BioF2-like acetyltransferase" evidence="7">
    <location>
        <begin position="147"/>
        <end position="277"/>
    </location>
</feature>
<evidence type="ECO:0000256" key="5">
    <source>
        <dbReference type="ARBA" id="ARBA00023315"/>
    </source>
</evidence>
<evidence type="ECO:0000256" key="4">
    <source>
        <dbReference type="ARBA" id="ARBA00022984"/>
    </source>
</evidence>
<dbReference type="SUPFAM" id="SSF55729">
    <property type="entry name" value="Acyl-CoA N-acyltransferases (Nat)"/>
    <property type="match status" value="1"/>
</dbReference>
<keyword evidence="3" id="KW-0133">Cell shape</keyword>
<evidence type="ECO:0000313" key="9">
    <source>
        <dbReference type="Proteomes" id="UP000614580"/>
    </source>
</evidence>
<comment type="similarity">
    <text evidence="1">Belongs to the FemABX family.</text>
</comment>
<dbReference type="GO" id="GO:0016755">
    <property type="term" value="F:aminoacyltransferase activity"/>
    <property type="evidence" value="ECO:0007669"/>
    <property type="project" value="InterPro"/>
</dbReference>
<evidence type="ECO:0000256" key="2">
    <source>
        <dbReference type="ARBA" id="ARBA00022679"/>
    </source>
</evidence>
<keyword evidence="4" id="KW-0573">Peptidoglycan synthesis</keyword>
<protein>
    <submittedName>
        <fullName evidence="8">Acetyltransferase (GNAT) domain protein</fullName>
    </submittedName>
</protein>
<name>A0A812A0V5_9EURY</name>
<accession>A0A812A0V5</accession>
<dbReference type="Proteomes" id="UP000614580">
    <property type="component" value="Unassembled WGS sequence"/>
</dbReference>
<dbReference type="AlphaFoldDB" id="A0A812A0V5"/>
<dbReference type="GO" id="GO:0044038">
    <property type="term" value="P:cell wall macromolecule biosynthetic process"/>
    <property type="evidence" value="ECO:0007669"/>
    <property type="project" value="InterPro"/>
</dbReference>
<evidence type="ECO:0000313" key="8">
    <source>
        <dbReference type="EMBL" id="CAD7766650.1"/>
    </source>
</evidence>
<keyword evidence="2 8" id="KW-0808">Transferase</keyword>
<dbReference type="GO" id="GO:0008360">
    <property type="term" value="P:regulation of cell shape"/>
    <property type="evidence" value="ECO:0007669"/>
    <property type="project" value="UniProtKB-KW"/>
</dbReference>
<keyword evidence="5" id="KW-0012">Acyltransferase</keyword>
<dbReference type="InterPro" id="IPR003447">
    <property type="entry name" value="FEMABX"/>
</dbReference>
<dbReference type="Gene3D" id="3.40.630.30">
    <property type="match status" value="1"/>
</dbReference>
<dbReference type="InterPro" id="IPR016181">
    <property type="entry name" value="Acyl_CoA_acyltransferase"/>
</dbReference>